<sequence>MQLLQLQYFLAVAKTEHMSKAALSLNITQSSLSKMIRRLEDELGVPLFIRRGKSIHLSEYGRYFAKEAEKVIHILENAHETIQEMAGIEGEQVTVSVMSSTILPPVFRNFYKRRPNARIHQTILPDVIAKEKLIKGEIDLSISNTPITGENIEWLPVVKENLDLIVPKSHWLSQYDAIDLIEAKNERFISYKSGLESISNYEQCCLLAGFQPNIVFEGTELSIVLQLVNEGEGITFYPQFSFLGEQLPNTKRIEIISPECYQMVGFAWMKNREYPYVVKQFRQHMIQQFTEIQQLNITSEQHK</sequence>
<feature type="domain" description="HTH lysR-type" evidence="5">
    <location>
        <begin position="1"/>
        <end position="58"/>
    </location>
</feature>
<dbReference type="AlphaFoldDB" id="A0A2N0ZBA3"/>
<evidence type="ECO:0000313" key="6">
    <source>
        <dbReference type="EMBL" id="PKG26779.1"/>
    </source>
</evidence>
<dbReference type="Pfam" id="PF00126">
    <property type="entry name" value="HTH_1"/>
    <property type="match status" value="1"/>
</dbReference>
<dbReference type="FunFam" id="1.10.10.10:FF:000001">
    <property type="entry name" value="LysR family transcriptional regulator"/>
    <property type="match status" value="1"/>
</dbReference>
<dbReference type="InterPro" id="IPR036388">
    <property type="entry name" value="WH-like_DNA-bd_sf"/>
</dbReference>
<dbReference type="GO" id="GO:0003700">
    <property type="term" value="F:DNA-binding transcription factor activity"/>
    <property type="evidence" value="ECO:0007669"/>
    <property type="project" value="InterPro"/>
</dbReference>
<keyword evidence="3" id="KW-0238">DNA-binding</keyword>
<dbReference type="Gene3D" id="3.40.190.290">
    <property type="match status" value="1"/>
</dbReference>
<keyword evidence="2" id="KW-0805">Transcription regulation</keyword>
<evidence type="ECO:0000256" key="2">
    <source>
        <dbReference type="ARBA" id="ARBA00023015"/>
    </source>
</evidence>
<evidence type="ECO:0000256" key="1">
    <source>
        <dbReference type="ARBA" id="ARBA00009437"/>
    </source>
</evidence>
<dbReference type="SUPFAM" id="SSF53850">
    <property type="entry name" value="Periplasmic binding protein-like II"/>
    <property type="match status" value="1"/>
</dbReference>
<dbReference type="Proteomes" id="UP000233343">
    <property type="component" value="Unassembled WGS sequence"/>
</dbReference>
<dbReference type="InterPro" id="IPR050950">
    <property type="entry name" value="HTH-type_LysR_regulators"/>
</dbReference>
<dbReference type="GO" id="GO:0005829">
    <property type="term" value="C:cytosol"/>
    <property type="evidence" value="ECO:0007669"/>
    <property type="project" value="TreeGrafter"/>
</dbReference>
<dbReference type="SUPFAM" id="SSF46785">
    <property type="entry name" value="Winged helix' DNA-binding domain"/>
    <property type="match status" value="1"/>
</dbReference>
<dbReference type="PANTHER" id="PTHR30419:SF28">
    <property type="entry name" value="HTH-TYPE TRANSCRIPTIONAL REGULATOR BSDA"/>
    <property type="match status" value="1"/>
</dbReference>
<dbReference type="InterPro" id="IPR036390">
    <property type="entry name" value="WH_DNA-bd_sf"/>
</dbReference>
<comment type="caution">
    <text evidence="6">The sequence shown here is derived from an EMBL/GenBank/DDBJ whole genome shotgun (WGS) entry which is preliminary data.</text>
</comment>
<evidence type="ECO:0000259" key="5">
    <source>
        <dbReference type="PROSITE" id="PS50931"/>
    </source>
</evidence>
<proteinExistence type="inferred from homology"/>
<dbReference type="InterPro" id="IPR000847">
    <property type="entry name" value="LysR_HTH_N"/>
</dbReference>
<evidence type="ECO:0000313" key="7">
    <source>
        <dbReference type="Proteomes" id="UP000233343"/>
    </source>
</evidence>
<dbReference type="RefSeq" id="WP_066193957.1">
    <property type="nucleotide sequence ID" value="NZ_JARMMB010000034.1"/>
</dbReference>
<keyword evidence="4" id="KW-0804">Transcription</keyword>
<organism evidence="6 7">
    <name type="scientific">Cytobacillus horneckiae</name>
    <dbReference type="NCBI Taxonomy" id="549687"/>
    <lineage>
        <taxon>Bacteria</taxon>
        <taxon>Bacillati</taxon>
        <taxon>Bacillota</taxon>
        <taxon>Bacilli</taxon>
        <taxon>Bacillales</taxon>
        <taxon>Bacillaceae</taxon>
        <taxon>Cytobacillus</taxon>
    </lineage>
</organism>
<dbReference type="PROSITE" id="PS50931">
    <property type="entry name" value="HTH_LYSR"/>
    <property type="match status" value="1"/>
</dbReference>
<dbReference type="GO" id="GO:0003677">
    <property type="term" value="F:DNA binding"/>
    <property type="evidence" value="ECO:0007669"/>
    <property type="project" value="UniProtKB-KW"/>
</dbReference>
<evidence type="ECO:0000256" key="3">
    <source>
        <dbReference type="ARBA" id="ARBA00023125"/>
    </source>
</evidence>
<dbReference type="InterPro" id="IPR005119">
    <property type="entry name" value="LysR_subst-bd"/>
</dbReference>
<evidence type="ECO:0000256" key="4">
    <source>
        <dbReference type="ARBA" id="ARBA00023163"/>
    </source>
</evidence>
<dbReference type="EMBL" id="PISD01000058">
    <property type="protein sequence ID" value="PKG26779.1"/>
    <property type="molecule type" value="Genomic_DNA"/>
</dbReference>
<accession>A0A2N0ZBA3</accession>
<dbReference type="Pfam" id="PF03466">
    <property type="entry name" value="LysR_substrate"/>
    <property type="match status" value="1"/>
</dbReference>
<protein>
    <submittedName>
        <fullName evidence="6">LysR family transcriptional regulator</fullName>
    </submittedName>
</protein>
<reference evidence="6 7" key="1">
    <citation type="journal article" date="2010" name="Int. J. Syst. Evol. Microbiol.">
        <title>Bacillus horneckiae sp. nov., isolated from a spacecraft-assembly clean room.</title>
        <authorList>
            <person name="Vaishampayan P."/>
            <person name="Probst A."/>
            <person name="Krishnamurthi S."/>
            <person name="Ghosh S."/>
            <person name="Osman S."/>
            <person name="McDowall A."/>
            <person name="Ruckmani A."/>
            <person name="Mayilraj S."/>
            <person name="Venkateswaran K."/>
        </authorList>
    </citation>
    <scope>NUCLEOTIDE SEQUENCE [LARGE SCALE GENOMIC DNA]</scope>
    <source>
        <strain evidence="7">1PO1SC</strain>
    </source>
</reference>
<dbReference type="PRINTS" id="PR00039">
    <property type="entry name" value="HTHLYSR"/>
</dbReference>
<gene>
    <name evidence="6" type="ORF">CWS20_22060</name>
</gene>
<dbReference type="PANTHER" id="PTHR30419">
    <property type="entry name" value="HTH-TYPE TRANSCRIPTIONAL REGULATOR YBHD"/>
    <property type="match status" value="1"/>
</dbReference>
<dbReference type="Gene3D" id="1.10.10.10">
    <property type="entry name" value="Winged helix-like DNA-binding domain superfamily/Winged helix DNA-binding domain"/>
    <property type="match status" value="1"/>
</dbReference>
<name>A0A2N0ZBA3_9BACI</name>
<keyword evidence="7" id="KW-1185">Reference proteome</keyword>
<comment type="similarity">
    <text evidence="1">Belongs to the LysR transcriptional regulatory family.</text>
</comment>